<accession>A0AAV7PHG2</accession>
<sequence length="100" mass="11364">MAAWRPMADRGTVSARVYTQSRAVKSNKKCILINIYCWAGTWTAVFYFFMLLLQEGVRQNTLKTTAGSGASQKHPRDYAPLYRFDVQPGNLQEEKSAQLD</sequence>
<reference evidence="2" key="1">
    <citation type="journal article" date="2022" name="bioRxiv">
        <title>Sequencing and chromosome-scale assembly of the giantPleurodeles waltlgenome.</title>
        <authorList>
            <person name="Brown T."/>
            <person name="Elewa A."/>
            <person name="Iarovenko S."/>
            <person name="Subramanian E."/>
            <person name="Araus A.J."/>
            <person name="Petzold A."/>
            <person name="Susuki M."/>
            <person name="Suzuki K.-i.T."/>
            <person name="Hayashi T."/>
            <person name="Toyoda A."/>
            <person name="Oliveira C."/>
            <person name="Osipova E."/>
            <person name="Leigh N.D."/>
            <person name="Simon A."/>
            <person name="Yun M.H."/>
        </authorList>
    </citation>
    <scope>NUCLEOTIDE SEQUENCE</scope>
    <source>
        <strain evidence="2">20211129_DDA</strain>
        <tissue evidence="2">Liver</tissue>
    </source>
</reference>
<dbReference type="EMBL" id="JANPWB010000011">
    <property type="protein sequence ID" value="KAJ1126535.1"/>
    <property type="molecule type" value="Genomic_DNA"/>
</dbReference>
<gene>
    <name evidence="2" type="ORF">NDU88_004942</name>
</gene>
<feature type="transmembrane region" description="Helical" evidence="1">
    <location>
        <begin position="31"/>
        <end position="53"/>
    </location>
</feature>
<keyword evidence="1" id="KW-0472">Membrane</keyword>
<comment type="caution">
    <text evidence="2">The sequence shown here is derived from an EMBL/GenBank/DDBJ whole genome shotgun (WGS) entry which is preliminary data.</text>
</comment>
<keyword evidence="3" id="KW-1185">Reference proteome</keyword>
<keyword evidence="1" id="KW-1133">Transmembrane helix</keyword>
<evidence type="ECO:0000313" key="3">
    <source>
        <dbReference type="Proteomes" id="UP001066276"/>
    </source>
</evidence>
<dbReference type="Proteomes" id="UP001066276">
    <property type="component" value="Chromosome 7"/>
</dbReference>
<proteinExistence type="predicted"/>
<dbReference type="AlphaFoldDB" id="A0AAV7PHG2"/>
<evidence type="ECO:0000256" key="1">
    <source>
        <dbReference type="SAM" id="Phobius"/>
    </source>
</evidence>
<name>A0AAV7PHG2_PLEWA</name>
<keyword evidence="1" id="KW-0812">Transmembrane</keyword>
<organism evidence="2 3">
    <name type="scientific">Pleurodeles waltl</name>
    <name type="common">Iberian ribbed newt</name>
    <dbReference type="NCBI Taxonomy" id="8319"/>
    <lineage>
        <taxon>Eukaryota</taxon>
        <taxon>Metazoa</taxon>
        <taxon>Chordata</taxon>
        <taxon>Craniata</taxon>
        <taxon>Vertebrata</taxon>
        <taxon>Euteleostomi</taxon>
        <taxon>Amphibia</taxon>
        <taxon>Batrachia</taxon>
        <taxon>Caudata</taxon>
        <taxon>Salamandroidea</taxon>
        <taxon>Salamandridae</taxon>
        <taxon>Pleurodelinae</taxon>
        <taxon>Pleurodeles</taxon>
    </lineage>
</organism>
<protein>
    <submittedName>
        <fullName evidence="2">Uncharacterized protein</fullName>
    </submittedName>
</protein>
<evidence type="ECO:0000313" key="2">
    <source>
        <dbReference type="EMBL" id="KAJ1126535.1"/>
    </source>
</evidence>